<reference evidence="1 2" key="1">
    <citation type="journal article" date="2019" name="Int. J. Syst. Evol. Microbiol.">
        <title>The Global Catalogue of Microorganisms (GCM) 10K type strain sequencing project: providing services to taxonomists for standard genome sequencing and annotation.</title>
        <authorList>
            <consortium name="The Broad Institute Genomics Platform"/>
            <consortium name="The Broad Institute Genome Sequencing Center for Infectious Disease"/>
            <person name="Wu L."/>
            <person name="Ma J."/>
        </authorList>
    </citation>
    <scope>NUCLEOTIDE SEQUENCE [LARGE SCALE GENOMIC DNA]</scope>
    <source>
        <strain evidence="1 2">JCM 5052</strain>
    </source>
</reference>
<dbReference type="Proteomes" id="UP001501576">
    <property type="component" value="Unassembled WGS sequence"/>
</dbReference>
<evidence type="ECO:0000313" key="2">
    <source>
        <dbReference type="Proteomes" id="UP001501576"/>
    </source>
</evidence>
<proteinExistence type="predicted"/>
<gene>
    <name evidence="1" type="ORF">GCM10010390_05200</name>
</gene>
<dbReference type="Pfam" id="PF23802">
    <property type="entry name" value="DUF7178"/>
    <property type="match status" value="1"/>
</dbReference>
<accession>A0ABN1BTB8</accession>
<evidence type="ECO:0000313" key="1">
    <source>
        <dbReference type="EMBL" id="GAA0505238.1"/>
    </source>
</evidence>
<name>A0ABN1BTB8_9ACTN</name>
<organism evidence="1 2">
    <name type="scientific">Streptomyces mordarskii</name>
    <dbReference type="NCBI Taxonomy" id="1226758"/>
    <lineage>
        <taxon>Bacteria</taxon>
        <taxon>Bacillati</taxon>
        <taxon>Actinomycetota</taxon>
        <taxon>Actinomycetes</taxon>
        <taxon>Kitasatosporales</taxon>
        <taxon>Streptomycetaceae</taxon>
        <taxon>Streptomyces</taxon>
    </lineage>
</organism>
<protein>
    <submittedName>
        <fullName evidence="1">Uncharacterized protein</fullName>
    </submittedName>
</protein>
<dbReference type="EMBL" id="BAAABZ010000002">
    <property type="protein sequence ID" value="GAA0505238.1"/>
    <property type="molecule type" value="Genomic_DNA"/>
</dbReference>
<dbReference type="RefSeq" id="WP_346158899.1">
    <property type="nucleotide sequence ID" value="NZ_BAAABZ010000002.1"/>
</dbReference>
<keyword evidence="2" id="KW-1185">Reference proteome</keyword>
<dbReference type="InterPro" id="IPR055602">
    <property type="entry name" value="DUF7178"/>
</dbReference>
<sequence length="222" mass="24113">MISIKASGETREHYIGNIISVWRAATPEQMQRGRTWYHVANELASLITDGDARTGAGVIAALSANKSWSENCRLARQAYETGRPVGHFQDALTKVAKIMAGADPAEVLPMERKTGMFFRCIADPSDPDAVVIDRHAHDVAVGETYGNRDRGLGSAGRYALLAHCYREAALRLGELPSIVQSVTWVVHTERIAGTGTRAFEGRRTAAVSSTCWARSSVAERAS</sequence>
<comment type="caution">
    <text evidence="1">The sequence shown here is derived from an EMBL/GenBank/DDBJ whole genome shotgun (WGS) entry which is preliminary data.</text>
</comment>